<name>A0A4Y8LBB5_9BACL</name>
<accession>A0A4Y8LBB5</accession>
<reference evidence="2 3" key="1">
    <citation type="submission" date="2019-03" db="EMBL/GenBank/DDBJ databases">
        <authorList>
            <person name="Yang Y."/>
        </authorList>
    </citation>
    <scope>NUCLEOTIDE SEQUENCE [LARGE SCALE GENOMIC DNA]</scope>
    <source>
        <strain evidence="2 3">ASL-1</strain>
    </source>
</reference>
<sequence>MTIYTTLLGEKFQQLHPKLQHRYALPLGQRFFATGVMSQIINGGRWLYPFYCLASKANFLFPESGQEIPFSIANRCAINPDGEAEVAWERTFYFQNAERKFNAKMTVDLERKLVKDFLGDIPFFYSDLHFDVTKEGFLFITSGVQKVMFGKMGITLPDIFRGRVTVLEGYDDQRDVYTIHVSIYNAILGRVMMYAGEFEESVH</sequence>
<dbReference type="OrthoDB" id="2448833at2"/>
<comment type="caution">
    <text evidence="2">The sequence shown here is derived from an EMBL/GenBank/DDBJ whole genome shotgun (WGS) entry which is preliminary data.</text>
</comment>
<evidence type="ECO:0000313" key="2">
    <source>
        <dbReference type="EMBL" id="TFD99464.1"/>
    </source>
</evidence>
<dbReference type="AlphaFoldDB" id="A0A4Y8LBB5"/>
<feature type="domain" description="DUF4166" evidence="1">
    <location>
        <begin position="15"/>
        <end position="198"/>
    </location>
</feature>
<keyword evidence="3" id="KW-1185">Reference proteome</keyword>
<dbReference type="Pfam" id="PF13761">
    <property type="entry name" value="DUF4166"/>
    <property type="match status" value="1"/>
</dbReference>
<dbReference type="EMBL" id="SORX01000010">
    <property type="protein sequence ID" value="TFD99464.1"/>
    <property type="molecule type" value="Genomic_DNA"/>
</dbReference>
<gene>
    <name evidence="2" type="ORF">E2626_14490</name>
</gene>
<dbReference type="RefSeq" id="WP_134382506.1">
    <property type="nucleotide sequence ID" value="NZ_SORX01000010.1"/>
</dbReference>
<dbReference type="InterPro" id="IPR025311">
    <property type="entry name" value="DUF4166"/>
</dbReference>
<dbReference type="Proteomes" id="UP000297776">
    <property type="component" value="Unassembled WGS sequence"/>
</dbReference>
<evidence type="ECO:0000313" key="3">
    <source>
        <dbReference type="Proteomes" id="UP000297776"/>
    </source>
</evidence>
<organism evidence="2 3">
    <name type="scientific">Jeotgalibacillus salarius</name>
    <dbReference type="NCBI Taxonomy" id="546023"/>
    <lineage>
        <taxon>Bacteria</taxon>
        <taxon>Bacillati</taxon>
        <taxon>Bacillota</taxon>
        <taxon>Bacilli</taxon>
        <taxon>Bacillales</taxon>
        <taxon>Caryophanaceae</taxon>
        <taxon>Jeotgalibacillus</taxon>
    </lineage>
</organism>
<protein>
    <submittedName>
        <fullName evidence="2">DUF4166 domain-containing protein</fullName>
    </submittedName>
</protein>
<proteinExistence type="predicted"/>
<evidence type="ECO:0000259" key="1">
    <source>
        <dbReference type="Pfam" id="PF13761"/>
    </source>
</evidence>